<protein>
    <submittedName>
        <fullName evidence="1">Uncharacterized protein</fullName>
    </submittedName>
</protein>
<sequence>MERDERTPEQVLANKINLLLDALPGEDGKPLNFPAVQGALRERGVPLGRTKWYYLTTGHPALRTDRELLTAIADVFGVDPGFLLHEDGPLPEQIERELKMLIAMRRAQVRDFAMRALGDIDPHGLQAILEVIEKNEKLSADDTEQ</sequence>
<keyword evidence="2" id="KW-1185">Reference proteome</keyword>
<organism evidence="1 2">
    <name type="scientific">Kocuria dechangensis</name>
    <dbReference type="NCBI Taxonomy" id="1176249"/>
    <lineage>
        <taxon>Bacteria</taxon>
        <taxon>Bacillati</taxon>
        <taxon>Actinomycetota</taxon>
        <taxon>Actinomycetes</taxon>
        <taxon>Micrococcales</taxon>
        <taxon>Micrococcaceae</taxon>
        <taxon>Kocuria</taxon>
    </lineage>
</organism>
<evidence type="ECO:0000313" key="1">
    <source>
        <dbReference type="EMBL" id="GGG69218.1"/>
    </source>
</evidence>
<reference evidence="1" key="1">
    <citation type="journal article" date="2014" name="Int. J. Syst. Evol. Microbiol.">
        <title>Complete genome sequence of Corynebacterium casei LMG S-19264T (=DSM 44701T), isolated from a smear-ripened cheese.</title>
        <authorList>
            <consortium name="US DOE Joint Genome Institute (JGI-PGF)"/>
            <person name="Walter F."/>
            <person name="Albersmeier A."/>
            <person name="Kalinowski J."/>
            <person name="Ruckert C."/>
        </authorList>
    </citation>
    <scope>NUCLEOTIDE SEQUENCE</scope>
    <source>
        <strain evidence="1">CGMCC 1.12187</strain>
    </source>
</reference>
<dbReference type="GO" id="GO:0003677">
    <property type="term" value="F:DNA binding"/>
    <property type="evidence" value="ECO:0007669"/>
    <property type="project" value="InterPro"/>
</dbReference>
<dbReference type="RefSeq" id="WP_188539923.1">
    <property type="nucleotide sequence ID" value="NZ_BMEQ01000033.1"/>
</dbReference>
<accession>A0A917M0R8</accession>
<dbReference type="AlphaFoldDB" id="A0A917M0R8"/>
<gene>
    <name evidence="1" type="ORF">GCM10011374_37060</name>
</gene>
<reference evidence="1" key="2">
    <citation type="submission" date="2020-09" db="EMBL/GenBank/DDBJ databases">
        <authorList>
            <person name="Sun Q."/>
            <person name="Zhou Y."/>
        </authorList>
    </citation>
    <scope>NUCLEOTIDE SEQUENCE</scope>
    <source>
        <strain evidence="1">CGMCC 1.12187</strain>
    </source>
</reference>
<comment type="caution">
    <text evidence="1">The sequence shown here is derived from an EMBL/GenBank/DDBJ whole genome shotgun (WGS) entry which is preliminary data.</text>
</comment>
<dbReference type="InterPro" id="IPR010982">
    <property type="entry name" value="Lambda_DNA-bd_dom_sf"/>
</dbReference>
<dbReference type="EMBL" id="BMEQ01000033">
    <property type="protein sequence ID" value="GGG69218.1"/>
    <property type="molecule type" value="Genomic_DNA"/>
</dbReference>
<dbReference type="Proteomes" id="UP000638848">
    <property type="component" value="Unassembled WGS sequence"/>
</dbReference>
<evidence type="ECO:0000313" key="2">
    <source>
        <dbReference type="Proteomes" id="UP000638848"/>
    </source>
</evidence>
<dbReference type="Gene3D" id="1.10.260.40">
    <property type="entry name" value="lambda repressor-like DNA-binding domains"/>
    <property type="match status" value="1"/>
</dbReference>
<name>A0A917M0R8_9MICC</name>
<proteinExistence type="predicted"/>